<keyword evidence="2" id="KW-1185">Reference proteome</keyword>
<reference evidence="1 2" key="1">
    <citation type="submission" date="2014-04" db="EMBL/GenBank/DDBJ databases">
        <authorList>
            <consortium name="International Citrus Genome Consortium"/>
            <person name="Gmitter F."/>
            <person name="Chen C."/>
            <person name="Farmerie W."/>
            <person name="Harkins T."/>
            <person name="Desany B."/>
            <person name="Mohiuddin M."/>
            <person name="Kodira C."/>
            <person name="Borodovsky M."/>
            <person name="Lomsadze A."/>
            <person name="Burns P."/>
            <person name="Jenkins J."/>
            <person name="Prochnik S."/>
            <person name="Shu S."/>
            <person name="Chapman J."/>
            <person name="Pitluck S."/>
            <person name="Schmutz J."/>
            <person name="Rokhsar D."/>
        </authorList>
    </citation>
    <scope>NUCLEOTIDE SEQUENCE</scope>
</reference>
<dbReference type="AlphaFoldDB" id="A0A067D047"/>
<proteinExistence type="predicted"/>
<name>A0A067D047_CITSI</name>
<dbReference type="EMBL" id="KK795753">
    <property type="protein sequence ID" value="KDO36123.1"/>
    <property type="molecule type" value="Genomic_DNA"/>
</dbReference>
<accession>A0A067D047</accession>
<gene>
    <name evidence="1" type="ORF">CISIN_1g041994mg</name>
</gene>
<evidence type="ECO:0000313" key="2">
    <source>
        <dbReference type="Proteomes" id="UP000027120"/>
    </source>
</evidence>
<evidence type="ECO:0000313" key="1">
    <source>
        <dbReference type="EMBL" id="KDO36123.1"/>
    </source>
</evidence>
<organism evidence="1 2">
    <name type="scientific">Citrus sinensis</name>
    <name type="common">Sweet orange</name>
    <name type="synonym">Citrus aurantium var. sinensis</name>
    <dbReference type="NCBI Taxonomy" id="2711"/>
    <lineage>
        <taxon>Eukaryota</taxon>
        <taxon>Viridiplantae</taxon>
        <taxon>Streptophyta</taxon>
        <taxon>Embryophyta</taxon>
        <taxon>Tracheophyta</taxon>
        <taxon>Spermatophyta</taxon>
        <taxon>Magnoliopsida</taxon>
        <taxon>eudicotyledons</taxon>
        <taxon>Gunneridae</taxon>
        <taxon>Pentapetalae</taxon>
        <taxon>rosids</taxon>
        <taxon>malvids</taxon>
        <taxon>Sapindales</taxon>
        <taxon>Rutaceae</taxon>
        <taxon>Aurantioideae</taxon>
        <taxon>Citrus</taxon>
    </lineage>
</organism>
<dbReference type="Proteomes" id="UP000027120">
    <property type="component" value="Unassembled WGS sequence"/>
</dbReference>
<sequence length="116" mass="13030">MSVSRGEGRSRHGGVGAARKRQIASWWSCYHLAVAVWSWYWVEAREGLLNLIHATGFGEILQAQRIISGYLIINKFNSFFASMAAFQCQPQHSFKRCNHLANALAEHDYSLAGLTC</sequence>
<protein>
    <submittedName>
        <fullName evidence="1">Uncharacterized protein</fullName>
    </submittedName>
</protein>